<organism evidence="6 7">
    <name type="scientific">Thermanaerothrix daxensis</name>
    <dbReference type="NCBI Taxonomy" id="869279"/>
    <lineage>
        <taxon>Bacteria</taxon>
        <taxon>Bacillati</taxon>
        <taxon>Chloroflexota</taxon>
        <taxon>Anaerolineae</taxon>
        <taxon>Anaerolineales</taxon>
        <taxon>Anaerolineaceae</taxon>
        <taxon>Thermanaerothrix</taxon>
    </lineage>
</organism>
<dbReference type="GO" id="GO:0051607">
    <property type="term" value="P:defense response to virus"/>
    <property type="evidence" value="ECO:0007669"/>
    <property type="project" value="UniProtKB-KW"/>
</dbReference>
<protein>
    <recommendedName>
        <fullName evidence="5">CRISPR type III-B/RAMP module-associated protein Cmr5</fullName>
    </recommendedName>
</protein>
<name>A0A0P6Y155_9CHLR</name>
<dbReference type="STRING" id="869279.SE15_11045"/>
<dbReference type="Pfam" id="PF09701">
    <property type="entry name" value="Cas_Cmr5"/>
    <property type="match status" value="1"/>
</dbReference>
<keyword evidence="3" id="KW-0963">Cytoplasm</keyword>
<evidence type="ECO:0000313" key="7">
    <source>
        <dbReference type="Proteomes" id="UP000050544"/>
    </source>
</evidence>
<dbReference type="RefSeq" id="WP_054522155.1">
    <property type="nucleotide sequence ID" value="NZ_LGKO01000005.1"/>
</dbReference>
<dbReference type="Proteomes" id="UP000050544">
    <property type="component" value="Unassembled WGS sequence"/>
</dbReference>
<dbReference type="AlphaFoldDB" id="A0A0P6Y155"/>
<keyword evidence="7" id="KW-1185">Reference proteome</keyword>
<dbReference type="NCBIfam" id="TIGR01881">
    <property type="entry name" value="cas_Cmr5"/>
    <property type="match status" value="1"/>
</dbReference>
<keyword evidence="4" id="KW-0051">Antiviral defense</keyword>
<comment type="caution">
    <text evidence="6">The sequence shown here is derived from an EMBL/GenBank/DDBJ whole genome shotgun (WGS) entry which is preliminary data.</text>
</comment>
<evidence type="ECO:0000256" key="3">
    <source>
        <dbReference type="ARBA" id="ARBA00022490"/>
    </source>
</evidence>
<reference evidence="6 7" key="1">
    <citation type="submission" date="2015-07" db="EMBL/GenBank/DDBJ databases">
        <title>Whole genome sequence of Thermanaerothrix daxensis DSM 23592.</title>
        <authorList>
            <person name="Hemp J."/>
            <person name="Ward L.M."/>
            <person name="Pace L.A."/>
            <person name="Fischer W.W."/>
        </authorList>
    </citation>
    <scope>NUCLEOTIDE SEQUENCE [LARGE SCALE GENOMIC DNA]</scope>
    <source>
        <strain evidence="6 7">GNS-1</strain>
    </source>
</reference>
<dbReference type="PATRIC" id="fig|869279.4.peg.1826"/>
<proteinExistence type="inferred from homology"/>
<comment type="subcellular location">
    <subcellularLocation>
        <location evidence="1">Cytoplasm</location>
    </subcellularLocation>
</comment>
<dbReference type="EMBL" id="LGKO01000005">
    <property type="protein sequence ID" value="KPL82630.1"/>
    <property type="molecule type" value="Genomic_DNA"/>
</dbReference>
<evidence type="ECO:0000256" key="4">
    <source>
        <dbReference type="ARBA" id="ARBA00023118"/>
    </source>
</evidence>
<comment type="similarity">
    <text evidence="2">Belongs to the CRISPR system Cmr5 family.</text>
</comment>
<gene>
    <name evidence="6" type="ORF">SE15_11045</name>
</gene>
<dbReference type="SUPFAM" id="SSF158568">
    <property type="entry name" value="AF1862-like"/>
    <property type="match status" value="1"/>
</dbReference>
<accession>A0A0P6Y155</accession>
<dbReference type="GO" id="GO:0005737">
    <property type="term" value="C:cytoplasm"/>
    <property type="evidence" value="ECO:0007669"/>
    <property type="project" value="UniProtKB-SubCell"/>
</dbReference>
<dbReference type="InterPro" id="IPR023101">
    <property type="entry name" value="AF1862-like_dom_sf"/>
</dbReference>
<dbReference type="Gene3D" id="1.10.520.30">
    <property type="entry name" value="AF1862-like domain"/>
    <property type="match status" value="1"/>
</dbReference>
<dbReference type="InterPro" id="IPR010160">
    <property type="entry name" value="CRISPR-assoc_prot_Cmr5"/>
</dbReference>
<sequence>MAELQVSHQRSLEQQRAEHAWNAVQSAKRALKDKEKELRSLARSAPASIQSNGLGQTLAFWKAKKEPHHSALYDALSDWLKKQLGVQSGDLVEWIATTATSLQYRHATAEAMAYLNWYKRFAEADLKSE</sequence>
<evidence type="ECO:0000256" key="1">
    <source>
        <dbReference type="ARBA" id="ARBA00004496"/>
    </source>
</evidence>
<dbReference type="OrthoDB" id="1716617at2"/>
<evidence type="ECO:0000256" key="2">
    <source>
        <dbReference type="ARBA" id="ARBA00006161"/>
    </source>
</evidence>
<dbReference type="CDD" id="cd09749">
    <property type="entry name" value="Cmr5_III-B"/>
    <property type="match status" value="1"/>
</dbReference>
<evidence type="ECO:0000256" key="5">
    <source>
        <dbReference type="ARBA" id="ARBA00030001"/>
    </source>
</evidence>
<evidence type="ECO:0000313" key="6">
    <source>
        <dbReference type="EMBL" id="KPL82630.1"/>
    </source>
</evidence>